<keyword evidence="4 10" id="KW-0808">Transferase</keyword>
<evidence type="ECO:0000256" key="10">
    <source>
        <dbReference type="RuleBase" id="RU363066"/>
    </source>
</evidence>
<comment type="pathway">
    <text evidence="1">Carbohydrate acid metabolism.</text>
</comment>
<evidence type="ECO:0000256" key="4">
    <source>
        <dbReference type="ARBA" id="ARBA00022679"/>
    </source>
</evidence>
<dbReference type="NCBIfam" id="TIGR01313">
    <property type="entry name" value="therm_gnt_kin"/>
    <property type="match status" value="1"/>
</dbReference>
<keyword evidence="7 10" id="KW-0067">ATP-binding</keyword>
<evidence type="ECO:0000256" key="1">
    <source>
        <dbReference type="ARBA" id="ARBA00004761"/>
    </source>
</evidence>
<name>A0A0P0Z0X2_9HYPH</name>
<dbReference type="InterPro" id="IPR006001">
    <property type="entry name" value="Therm_gnt_kin"/>
</dbReference>
<dbReference type="FunFam" id="3.40.50.300:FF:000522">
    <property type="entry name" value="Gluconokinase"/>
    <property type="match status" value="1"/>
</dbReference>
<evidence type="ECO:0000256" key="6">
    <source>
        <dbReference type="ARBA" id="ARBA00022777"/>
    </source>
</evidence>
<evidence type="ECO:0000256" key="2">
    <source>
        <dbReference type="ARBA" id="ARBA00008420"/>
    </source>
</evidence>
<dbReference type="SUPFAM" id="SSF52540">
    <property type="entry name" value="P-loop containing nucleoside triphosphate hydrolases"/>
    <property type="match status" value="1"/>
</dbReference>
<accession>A0A0P0Z0X2</accession>
<evidence type="ECO:0000256" key="7">
    <source>
        <dbReference type="ARBA" id="ARBA00022840"/>
    </source>
</evidence>
<dbReference type="PANTHER" id="PTHR43442">
    <property type="entry name" value="GLUCONOKINASE-RELATED"/>
    <property type="match status" value="1"/>
</dbReference>
<protein>
    <recommendedName>
        <fullName evidence="3 10">Gluconokinase</fullName>
        <ecNumber evidence="3 10">2.7.1.12</ecNumber>
    </recommendedName>
</protein>
<dbReference type="Pfam" id="PF13671">
    <property type="entry name" value="AAA_33"/>
    <property type="match status" value="1"/>
</dbReference>
<dbReference type="EC" id="2.7.1.12" evidence="3 10"/>
<evidence type="ECO:0000256" key="3">
    <source>
        <dbReference type="ARBA" id="ARBA00012054"/>
    </source>
</evidence>
<evidence type="ECO:0000313" key="11">
    <source>
        <dbReference type="EMBL" id="BAT27508.1"/>
    </source>
</evidence>
<reference evidence="11" key="1">
    <citation type="journal article" date="2015" name="Proc. Natl. Acad. Sci. U.S.A.">
        <title>Bacterial clade with the ribosomal RNA operon on a small plasmid rather than the chromosome.</title>
        <authorList>
            <person name="Anda M."/>
            <person name="Ohtsubo Y."/>
            <person name="Okubo T."/>
            <person name="Sugawara M."/>
            <person name="Nagata Y."/>
            <person name="Tsuda M."/>
            <person name="Minamisawa K."/>
            <person name="Mitsui H."/>
        </authorList>
    </citation>
    <scope>NUCLEOTIDE SEQUENCE</scope>
    <source>
        <strain evidence="11">JCM 14755</strain>
    </source>
</reference>
<dbReference type="GO" id="GO:0005524">
    <property type="term" value="F:ATP binding"/>
    <property type="evidence" value="ECO:0007669"/>
    <property type="project" value="UniProtKB-KW"/>
</dbReference>
<dbReference type="Gene3D" id="3.40.50.300">
    <property type="entry name" value="P-loop containing nucleotide triphosphate hydrolases"/>
    <property type="match status" value="1"/>
</dbReference>
<keyword evidence="6 10" id="KW-0418">Kinase</keyword>
<keyword evidence="8" id="KW-0311">Gluconate utilization</keyword>
<dbReference type="GO" id="GO:0046316">
    <property type="term" value="F:gluconokinase activity"/>
    <property type="evidence" value="ECO:0007669"/>
    <property type="project" value="UniProtKB-EC"/>
</dbReference>
<organism evidence="11">
    <name type="scientific">Aureimonas frigidaquae</name>
    <dbReference type="NCBI Taxonomy" id="424757"/>
    <lineage>
        <taxon>Bacteria</taxon>
        <taxon>Pseudomonadati</taxon>
        <taxon>Pseudomonadota</taxon>
        <taxon>Alphaproteobacteria</taxon>
        <taxon>Hyphomicrobiales</taxon>
        <taxon>Aurantimonadaceae</taxon>
        <taxon>Aureimonas</taxon>
    </lineage>
</organism>
<dbReference type="InterPro" id="IPR027417">
    <property type="entry name" value="P-loop_NTPase"/>
</dbReference>
<dbReference type="GO" id="GO:0019521">
    <property type="term" value="P:D-gluconate metabolic process"/>
    <property type="evidence" value="ECO:0007669"/>
    <property type="project" value="UniProtKB-KW"/>
</dbReference>
<dbReference type="PANTHER" id="PTHR43442:SF3">
    <property type="entry name" value="GLUCONOKINASE-RELATED"/>
    <property type="match status" value="1"/>
</dbReference>
<comment type="catalytic activity">
    <reaction evidence="9 10">
        <text>D-gluconate + ATP = 6-phospho-D-gluconate + ADP + H(+)</text>
        <dbReference type="Rhea" id="RHEA:19433"/>
        <dbReference type="ChEBI" id="CHEBI:15378"/>
        <dbReference type="ChEBI" id="CHEBI:18391"/>
        <dbReference type="ChEBI" id="CHEBI:30616"/>
        <dbReference type="ChEBI" id="CHEBI:58759"/>
        <dbReference type="ChEBI" id="CHEBI:456216"/>
        <dbReference type="EC" id="2.7.1.12"/>
    </reaction>
</comment>
<evidence type="ECO:0000256" key="9">
    <source>
        <dbReference type="ARBA" id="ARBA00048090"/>
    </source>
</evidence>
<dbReference type="EMBL" id="LC066375">
    <property type="protein sequence ID" value="BAT27508.1"/>
    <property type="molecule type" value="Genomic_DNA"/>
</dbReference>
<dbReference type="AlphaFoldDB" id="A0A0P0Z0X2"/>
<keyword evidence="5 10" id="KW-0547">Nucleotide-binding</keyword>
<dbReference type="CDD" id="cd02021">
    <property type="entry name" value="GntK"/>
    <property type="match status" value="1"/>
</dbReference>
<dbReference type="RefSeq" id="WP_244490707.1">
    <property type="nucleotide sequence ID" value="NZ_BBWR01000003.1"/>
</dbReference>
<dbReference type="GO" id="GO:0005737">
    <property type="term" value="C:cytoplasm"/>
    <property type="evidence" value="ECO:0007669"/>
    <property type="project" value="TreeGrafter"/>
</dbReference>
<evidence type="ECO:0000256" key="8">
    <source>
        <dbReference type="ARBA" id="ARBA00023064"/>
    </source>
</evidence>
<comment type="similarity">
    <text evidence="2 10">Belongs to the gluconokinase GntK/GntV family.</text>
</comment>
<evidence type="ECO:0000256" key="5">
    <source>
        <dbReference type="ARBA" id="ARBA00022741"/>
    </source>
</evidence>
<sequence length="172" mass="18748">MTVHSRPIAAIVMGPSGVGKTTTAKGIAERLGWVFAEADEFHPKANIDKMSAGIPLNDEDRAPWLRLIRDWITREAEAGRSVVVTCSALKKAYRDVLREADADVRFIELDAPIEVIGERMARRKGHYMPASLLKSQYETLEPLLPEEAGSVVSVEASPEKVIAAAIAALQQG</sequence>
<proteinExistence type="inferred from homology"/>